<dbReference type="SUPFAM" id="SSF54427">
    <property type="entry name" value="NTF2-like"/>
    <property type="match status" value="2"/>
</dbReference>
<sequence length="284" mass="31512">MIGPVTAKRIGIIRTYFRKVDGRDPSLSDLFTDDVEFFFPKFGSAHGKPALARFGEGLQRHLRSLEHDIAGLKFTAAGDRIAVEGRERGVTSDGISWPDGVTSEGRFCNLFEFDGDLISGLSIYVDPDFTGADTRLLRQFQGEGAVDMTPRSVVERYLDAVSDFYANPEYTEALSGIMALFSEAIDWNIAGNTERVSYIGPRRGKAEVAAFYRELREAIEPLRFEVRTILSADDTVVVLGDLASRVKATGKVIETEFAFDITVHDGLIARYRMLEDSYAVQQAV</sequence>
<protein>
    <submittedName>
        <fullName evidence="2">Nuclear transport factor 2 family protein</fullName>
    </submittedName>
</protein>
<keyword evidence="3" id="KW-1185">Reference proteome</keyword>
<feature type="domain" description="SnoaL-like" evidence="1">
    <location>
        <begin position="14"/>
        <end position="118"/>
    </location>
</feature>
<accession>A0ABX7LSC6</accession>
<dbReference type="Proteomes" id="UP000662957">
    <property type="component" value="Chromosome"/>
</dbReference>
<dbReference type="Gene3D" id="3.10.450.50">
    <property type="match status" value="2"/>
</dbReference>
<dbReference type="InterPro" id="IPR037401">
    <property type="entry name" value="SnoaL-like"/>
</dbReference>
<feature type="domain" description="SnoaL-like" evidence="1">
    <location>
        <begin position="155"/>
        <end position="271"/>
    </location>
</feature>
<dbReference type="PANTHER" id="PTHR41252">
    <property type="entry name" value="BLR2505 PROTEIN"/>
    <property type="match status" value="1"/>
</dbReference>
<reference evidence="2 3" key="1">
    <citation type="submission" date="2021-02" db="EMBL/GenBank/DDBJ databases">
        <title>Brevundimonas sp. CS1 genome sequence.</title>
        <authorList>
            <person name="Lee K."/>
            <person name="Choi Y.-J."/>
            <person name="Son H.-R."/>
        </authorList>
    </citation>
    <scope>NUCLEOTIDE SEQUENCE [LARGE SCALE GENOMIC DNA]</scope>
    <source>
        <strain evidence="2 3">CS1</strain>
    </source>
</reference>
<dbReference type="Pfam" id="PF12680">
    <property type="entry name" value="SnoaL_2"/>
    <property type="match status" value="2"/>
</dbReference>
<dbReference type="PANTHER" id="PTHR41252:SF1">
    <property type="entry name" value="BLR2505 PROTEIN"/>
    <property type="match status" value="1"/>
</dbReference>
<evidence type="ECO:0000313" key="2">
    <source>
        <dbReference type="EMBL" id="QSF54777.1"/>
    </source>
</evidence>
<dbReference type="InterPro" id="IPR032710">
    <property type="entry name" value="NTF2-like_dom_sf"/>
</dbReference>
<dbReference type="EMBL" id="CP070968">
    <property type="protein sequence ID" value="QSF54777.1"/>
    <property type="molecule type" value="Genomic_DNA"/>
</dbReference>
<proteinExistence type="predicted"/>
<name>A0ABX7LSC6_9CAUL</name>
<dbReference type="RefSeq" id="WP_205682211.1">
    <property type="nucleotide sequence ID" value="NZ_CP070968.1"/>
</dbReference>
<evidence type="ECO:0000259" key="1">
    <source>
        <dbReference type="Pfam" id="PF12680"/>
    </source>
</evidence>
<evidence type="ECO:0000313" key="3">
    <source>
        <dbReference type="Proteomes" id="UP000662957"/>
    </source>
</evidence>
<gene>
    <name evidence="2" type="ORF">JX001_02860</name>
</gene>
<organism evidence="2 3">
    <name type="scientific">Brevundimonas fontaquae</name>
    <dbReference type="NCBI Taxonomy" id="2813778"/>
    <lineage>
        <taxon>Bacteria</taxon>
        <taxon>Pseudomonadati</taxon>
        <taxon>Pseudomonadota</taxon>
        <taxon>Alphaproteobacteria</taxon>
        <taxon>Caulobacterales</taxon>
        <taxon>Caulobacteraceae</taxon>
        <taxon>Brevundimonas</taxon>
    </lineage>
</organism>